<dbReference type="SUPFAM" id="SSF51126">
    <property type="entry name" value="Pectin lyase-like"/>
    <property type="match status" value="1"/>
</dbReference>
<feature type="chain" id="PRO_5022828025" description="Autotransporter outer membrane beta-barrel domain-containing protein" evidence="1">
    <location>
        <begin position="34"/>
        <end position="331"/>
    </location>
</feature>
<accession>A0A5E7RU67</accession>
<evidence type="ECO:0000256" key="1">
    <source>
        <dbReference type="SAM" id="SignalP"/>
    </source>
</evidence>
<dbReference type="InterPro" id="IPR012332">
    <property type="entry name" value="Autotransporter_pectin_lyase_C"/>
</dbReference>
<dbReference type="EMBL" id="CABVJF010000002">
    <property type="protein sequence ID" value="VVP77926.1"/>
    <property type="molecule type" value="Genomic_DNA"/>
</dbReference>
<evidence type="ECO:0000313" key="2">
    <source>
        <dbReference type="EMBL" id="VVP77926.1"/>
    </source>
</evidence>
<evidence type="ECO:0008006" key="4">
    <source>
        <dbReference type="Google" id="ProtNLM"/>
    </source>
</evidence>
<proteinExistence type="predicted"/>
<dbReference type="Proteomes" id="UP000381378">
    <property type="component" value="Unassembled WGS sequence"/>
</dbReference>
<name>A0A5E7RU67_PSEFL</name>
<organism evidence="2 3">
    <name type="scientific">Pseudomonas fluorescens</name>
    <dbReference type="NCBI Taxonomy" id="294"/>
    <lineage>
        <taxon>Bacteria</taxon>
        <taxon>Pseudomonadati</taxon>
        <taxon>Pseudomonadota</taxon>
        <taxon>Gammaproteobacteria</taxon>
        <taxon>Pseudomonadales</taxon>
        <taxon>Pseudomonadaceae</taxon>
        <taxon>Pseudomonas</taxon>
    </lineage>
</organism>
<dbReference type="OrthoDB" id="6056869at2"/>
<evidence type="ECO:0000313" key="3">
    <source>
        <dbReference type="Proteomes" id="UP000381378"/>
    </source>
</evidence>
<sequence precursor="true">MISIKPFACCRLFCAMNLMSMAALLLVSPHVTARVIDNTSETIGSGNSEDRYQLQNGATLTAIDARTFDIRVRSGPTLTLDRSHVTGDGFDDGVGVSGGTANITASQINGGTNATGLSAGDGPDGTTSSKVTVLDSTITGGRNGGLVNGRSQLNLERSSLAGTNPEGAGLLMSSGNATASSSSITGGKNGVWIAVNPGISAPSTLILDNQSSVIGQNGSAILVDGFNVSTPSANIEVRNKSTLEGSNGTLLEVNGGGSANLLVSNSSLVGNVIVEAGSVGTVQLENAATLTGRLDNLEQLTINSDATWVMVGDGDIARLSMDGGAIKLGER</sequence>
<protein>
    <recommendedName>
        <fullName evidence="4">Autotransporter outer membrane beta-barrel domain-containing protein</fullName>
    </recommendedName>
</protein>
<feature type="signal peptide" evidence="1">
    <location>
        <begin position="1"/>
        <end position="33"/>
    </location>
</feature>
<gene>
    <name evidence="2" type="ORF">PS928_00432</name>
</gene>
<dbReference type="AlphaFoldDB" id="A0A5E7RU67"/>
<dbReference type="RefSeq" id="WP_150785528.1">
    <property type="nucleotide sequence ID" value="NZ_CABVJF010000002.1"/>
</dbReference>
<keyword evidence="1" id="KW-0732">Signal</keyword>
<dbReference type="Gene3D" id="2.160.20.20">
    <property type="match status" value="1"/>
</dbReference>
<reference evidence="2 3" key="1">
    <citation type="submission" date="2019-09" db="EMBL/GenBank/DDBJ databases">
        <authorList>
            <person name="Chandra G."/>
            <person name="Truman W A."/>
        </authorList>
    </citation>
    <scope>NUCLEOTIDE SEQUENCE [LARGE SCALE GENOMIC DNA]</scope>
    <source>
        <strain evidence="2">PS928</strain>
    </source>
</reference>
<dbReference type="InterPro" id="IPR011050">
    <property type="entry name" value="Pectin_lyase_fold/virulence"/>
</dbReference>